<proteinExistence type="inferred from homology"/>
<dbReference type="Gene3D" id="3.30.470.10">
    <property type="match status" value="1"/>
</dbReference>
<dbReference type="HOGENOM" id="CLU_020844_3_1_11"/>
<sequence length="342" mass="35928">MGSEAGPAGAGGPAPAGPLVYHREQLVPAQAATLPVGSIALRYGISVFEGVRLYRQEAPGLGLRPWLLDQHLDRLRNSCRLMLLDDTCCDDVPRIIDELVAVNDTQVDSYARIAVSAVDAGGIGDGSEAALTVSVTPSGRKRWLRDGEGLRLTVSSWQRPSSAVFPSAAKNISAYAGPRLALAQAVAAGFDSCLLCTAEGLVSEAPTATVFLAEGTRLVTPRLGDAVLPGISRAWVLATAPRLGLSVAEEAVTPDRIRQADEVFLCGTGIEFGPVREVEGYTPARWPQRPATAQLVAAYFDQVRGTAASNLVTWSVKDGPDGLVTGPDEQADPVGQPGYGRC</sequence>
<name>Q0RGT3_FRAAA</name>
<dbReference type="OrthoDB" id="9804984at2"/>
<dbReference type="RefSeq" id="WP_011605777.1">
    <property type="nucleotide sequence ID" value="NC_008278.1"/>
</dbReference>
<dbReference type="Gene3D" id="3.20.10.10">
    <property type="entry name" value="D-amino Acid Aminotransferase, subunit A, domain 2"/>
    <property type="match status" value="1"/>
</dbReference>
<dbReference type="SUPFAM" id="SSF56752">
    <property type="entry name" value="D-aminoacid aminotransferase-like PLP-dependent enzymes"/>
    <property type="match status" value="1"/>
</dbReference>
<dbReference type="Proteomes" id="UP000000657">
    <property type="component" value="Chromosome"/>
</dbReference>
<evidence type="ECO:0000313" key="3">
    <source>
        <dbReference type="EMBL" id="CAJ63303.1"/>
    </source>
</evidence>
<protein>
    <submittedName>
        <fullName evidence="3">Branched-chain amino acid aminotransferase</fullName>
        <ecNumber evidence="3">2.6.1.42</ecNumber>
    </submittedName>
</protein>
<keyword evidence="4" id="KW-1185">Reference proteome</keyword>
<keyword evidence="3" id="KW-0032">Aminotransferase</keyword>
<dbReference type="InterPro" id="IPR001544">
    <property type="entry name" value="Aminotrans_IV"/>
</dbReference>
<dbReference type="KEGG" id="fal:FRAAL4661"/>
<dbReference type="PANTHER" id="PTHR42743">
    <property type="entry name" value="AMINO-ACID AMINOTRANSFERASE"/>
    <property type="match status" value="1"/>
</dbReference>
<evidence type="ECO:0000256" key="1">
    <source>
        <dbReference type="ARBA" id="ARBA00009320"/>
    </source>
</evidence>
<gene>
    <name evidence="3" type="ordered locus">FRAAL4661</name>
</gene>
<dbReference type="InterPro" id="IPR050571">
    <property type="entry name" value="Class-IV_PLP-Dep_Aminotrnsfr"/>
</dbReference>
<evidence type="ECO:0000313" key="4">
    <source>
        <dbReference type="Proteomes" id="UP000000657"/>
    </source>
</evidence>
<keyword evidence="3" id="KW-0808">Transferase</keyword>
<dbReference type="Pfam" id="PF01063">
    <property type="entry name" value="Aminotran_4"/>
    <property type="match status" value="1"/>
</dbReference>
<dbReference type="CDD" id="cd00449">
    <property type="entry name" value="PLPDE_IV"/>
    <property type="match status" value="1"/>
</dbReference>
<reference evidence="3 4" key="1">
    <citation type="journal article" date="2007" name="Genome Res.">
        <title>Genome characteristics of facultatively symbiotic Frankia sp. strains reflect host range and host plant biogeography.</title>
        <authorList>
            <person name="Normand P."/>
            <person name="Lapierre P."/>
            <person name="Tisa L.S."/>
            <person name="Gogarten J.P."/>
            <person name="Alloisio N."/>
            <person name="Bagnarol E."/>
            <person name="Bassi C.A."/>
            <person name="Berry A.M."/>
            <person name="Bickhart D.M."/>
            <person name="Choisne N."/>
            <person name="Couloux A."/>
            <person name="Cournoyer B."/>
            <person name="Cruveiller S."/>
            <person name="Daubin V."/>
            <person name="Demange N."/>
            <person name="Francino M.P."/>
            <person name="Goltsman E."/>
            <person name="Huang Y."/>
            <person name="Kopp O.R."/>
            <person name="Labarre L."/>
            <person name="Lapidus A."/>
            <person name="Lavire C."/>
            <person name="Marechal J."/>
            <person name="Martinez M."/>
            <person name="Mastronunzio J.E."/>
            <person name="Mullin B.C."/>
            <person name="Niemann J."/>
            <person name="Pujic P."/>
            <person name="Rawnsley T."/>
            <person name="Rouy Z."/>
            <person name="Schenowitz C."/>
            <person name="Sellstedt A."/>
            <person name="Tavares F."/>
            <person name="Tomkins J.P."/>
            <person name="Vallenet D."/>
            <person name="Valverde C."/>
            <person name="Wall L.G."/>
            <person name="Wang Y."/>
            <person name="Medigue C."/>
            <person name="Benson D.R."/>
        </authorList>
    </citation>
    <scope>NUCLEOTIDE SEQUENCE [LARGE SCALE GENOMIC DNA]</scope>
    <source>
        <strain evidence="4">DSM 45986 / CECT 9034 / ACN14a</strain>
    </source>
</reference>
<feature type="region of interest" description="Disordered" evidence="2">
    <location>
        <begin position="320"/>
        <end position="342"/>
    </location>
</feature>
<evidence type="ECO:0000256" key="2">
    <source>
        <dbReference type="SAM" id="MobiDB-lite"/>
    </source>
</evidence>
<dbReference type="PANTHER" id="PTHR42743:SF11">
    <property type="entry name" value="AMINODEOXYCHORISMATE LYASE"/>
    <property type="match status" value="1"/>
</dbReference>
<dbReference type="InterPro" id="IPR043131">
    <property type="entry name" value="BCAT-like_N"/>
</dbReference>
<dbReference type="AlphaFoldDB" id="Q0RGT3"/>
<dbReference type="eggNOG" id="COG0115">
    <property type="taxonomic scope" value="Bacteria"/>
</dbReference>
<organism evidence="3 4">
    <name type="scientific">Frankia alni (strain DSM 45986 / CECT 9034 / ACN14a)</name>
    <dbReference type="NCBI Taxonomy" id="326424"/>
    <lineage>
        <taxon>Bacteria</taxon>
        <taxon>Bacillati</taxon>
        <taxon>Actinomycetota</taxon>
        <taxon>Actinomycetes</taxon>
        <taxon>Frankiales</taxon>
        <taxon>Frankiaceae</taxon>
        <taxon>Frankia</taxon>
    </lineage>
</organism>
<dbReference type="GO" id="GO:0004084">
    <property type="term" value="F:branched-chain-amino-acid transaminase activity"/>
    <property type="evidence" value="ECO:0007669"/>
    <property type="project" value="UniProtKB-EC"/>
</dbReference>
<dbReference type="EMBL" id="CT573213">
    <property type="protein sequence ID" value="CAJ63303.1"/>
    <property type="molecule type" value="Genomic_DNA"/>
</dbReference>
<dbReference type="GO" id="GO:0046394">
    <property type="term" value="P:carboxylic acid biosynthetic process"/>
    <property type="evidence" value="ECO:0007669"/>
    <property type="project" value="UniProtKB-ARBA"/>
</dbReference>
<dbReference type="STRING" id="326424.FRAAL4661"/>
<dbReference type="EC" id="2.6.1.42" evidence="3"/>
<dbReference type="InterPro" id="IPR036038">
    <property type="entry name" value="Aminotransferase-like"/>
</dbReference>
<dbReference type="InterPro" id="IPR043132">
    <property type="entry name" value="BCAT-like_C"/>
</dbReference>
<comment type="similarity">
    <text evidence="1">Belongs to the class-IV pyridoxal-phosphate-dependent aminotransferase family.</text>
</comment>
<accession>Q0RGT3</accession>